<dbReference type="EMBL" id="NDHY01000005">
    <property type="protein sequence ID" value="RII00258.1"/>
    <property type="molecule type" value="Genomic_DNA"/>
</dbReference>
<feature type="binding site" evidence="3">
    <location>
        <position position="89"/>
    </location>
    <ligand>
        <name>Zn(2+)</name>
        <dbReference type="ChEBI" id="CHEBI:29105"/>
        <label>1</label>
        <note>catalytic</note>
    </ligand>
</feature>
<dbReference type="AlphaFoldDB" id="A0A399FV56"/>
<reference evidence="4 5" key="1">
    <citation type="submission" date="2018-08" db="EMBL/GenBank/DDBJ databases">
        <title>Draft genome of candidate division NPL-UPA2 bacterium Unc8 that adapted to ultra-basic serpentinizing groundwater.</title>
        <authorList>
            <person name="Ishii S."/>
            <person name="Suzuki S."/>
            <person name="Nealson K.H."/>
        </authorList>
    </citation>
    <scope>NUCLEOTIDE SEQUENCE [LARGE SCALE GENOMIC DNA]</scope>
    <source>
        <strain evidence="4">Unc8</strain>
    </source>
</reference>
<dbReference type="PIRSF" id="PIRSF001359">
    <property type="entry name" value="F_bP_aldolase_II"/>
    <property type="match status" value="1"/>
</dbReference>
<dbReference type="InterPro" id="IPR000771">
    <property type="entry name" value="FBA_II"/>
</dbReference>
<keyword evidence="3" id="KW-0479">Metal-binding</keyword>
<dbReference type="PANTHER" id="PTHR30304">
    <property type="entry name" value="D-TAGATOSE-1,6-BISPHOSPHATE ALDOLASE"/>
    <property type="match status" value="1"/>
</dbReference>
<dbReference type="InterPro" id="IPR013785">
    <property type="entry name" value="Aldolase_TIM"/>
</dbReference>
<dbReference type="PANTHER" id="PTHR30304:SF0">
    <property type="entry name" value="D-TAGATOSE-1,6-BISPHOSPHATE ALDOLASE SUBUNIT GATY-RELATED"/>
    <property type="match status" value="1"/>
</dbReference>
<evidence type="ECO:0000313" key="4">
    <source>
        <dbReference type="EMBL" id="RII00258.1"/>
    </source>
</evidence>
<comment type="cofactor">
    <cofactor evidence="3">
        <name>Zn(2+)</name>
        <dbReference type="ChEBI" id="CHEBI:29105"/>
    </cofactor>
    <text evidence="3">Binds 2 Zn(2+) ions per subunit. One is catalytic and the other provides a structural contribution.</text>
</comment>
<sequence>MGLTNLKELLSEADKGGYAVGAFNAVNMESVQATLAAAEAERAPLILQITETTIGQPGKPTYTGLEELMAMAKVLVEKATVPVAIHLDHGRTFASCKRCIDAGFTSVMIDGSLKIDGKTVESIDENIRKTKEIVEYARSQSQYVSVEGEIGSLGEISDSMSNAEKREMLTQPKDAKRFAMETSVDAVAIAFGTKHGPYKGKAVFELTVIESVNSVIDTPLVMHGGTGIPSNTVREAIKLGINKINIDTQIRMAFEKSLREVLASKTNDYMASLERAIEEGDELPVPKYDIRKILDPARKAMVEAIRAKMQLFGCSGKA</sequence>
<evidence type="ECO:0000313" key="5">
    <source>
        <dbReference type="Proteomes" id="UP000266287"/>
    </source>
</evidence>
<feature type="binding site" evidence="3">
    <location>
        <position position="110"/>
    </location>
    <ligand>
        <name>Zn(2+)</name>
        <dbReference type="ChEBI" id="CHEBI:29105"/>
        <label>2</label>
    </ligand>
</feature>
<organism evidence="4 5">
    <name type="scientific">candidate division NPL-UPA2 bacterium Unc8</name>
    <dbReference type="NCBI Taxonomy" id="1980939"/>
    <lineage>
        <taxon>Bacteria</taxon>
    </lineage>
</organism>
<dbReference type="InterPro" id="IPR050246">
    <property type="entry name" value="Class_II_FBP_aldolase"/>
</dbReference>
<comment type="caution">
    <text evidence="4">The sequence shown here is derived from an EMBL/GenBank/DDBJ whole genome shotgun (WGS) entry which is preliminary data.</text>
</comment>
<proteinExistence type="predicted"/>
<feature type="binding site" evidence="2">
    <location>
        <begin position="245"/>
        <end position="248"/>
    </location>
    <ligand>
        <name>dihydroxyacetone phosphate</name>
        <dbReference type="ChEBI" id="CHEBI:57642"/>
    </ligand>
</feature>
<dbReference type="GO" id="GO:0005975">
    <property type="term" value="P:carbohydrate metabolic process"/>
    <property type="evidence" value="ECO:0007669"/>
    <property type="project" value="InterPro"/>
</dbReference>
<evidence type="ECO:0000256" key="3">
    <source>
        <dbReference type="PIRSR" id="PIRSR001359-3"/>
    </source>
</evidence>
<feature type="binding site" evidence="2">
    <location>
        <begin position="224"/>
        <end position="226"/>
    </location>
    <ligand>
        <name>dihydroxyacetone phosphate</name>
        <dbReference type="ChEBI" id="CHEBI:57642"/>
    </ligand>
</feature>
<gene>
    <name evidence="4" type="ORF">B9J77_02940</name>
</gene>
<feature type="active site" description="Proton donor" evidence="1">
    <location>
        <position position="88"/>
    </location>
</feature>
<feature type="binding site" evidence="3">
    <location>
        <position position="223"/>
    </location>
    <ligand>
        <name>Zn(2+)</name>
        <dbReference type="ChEBI" id="CHEBI:29105"/>
        <label>1</label>
        <note>catalytic</note>
    </ligand>
</feature>
<dbReference type="SUPFAM" id="SSF51569">
    <property type="entry name" value="Aldolase"/>
    <property type="match status" value="1"/>
</dbReference>
<protein>
    <submittedName>
        <fullName evidence="4">Class II fructose-bisphosphate aldolase</fullName>
    </submittedName>
</protein>
<dbReference type="Gene3D" id="3.20.20.70">
    <property type="entry name" value="Aldolase class I"/>
    <property type="match status" value="1"/>
</dbReference>
<feature type="binding site" evidence="2">
    <location>
        <position position="196"/>
    </location>
    <ligand>
        <name>dihydroxyacetone phosphate</name>
        <dbReference type="ChEBI" id="CHEBI:57642"/>
    </ligand>
</feature>
<name>A0A399FV56_UNCN2</name>
<dbReference type="Pfam" id="PF01116">
    <property type="entry name" value="F_bP_aldolase"/>
    <property type="match status" value="1"/>
</dbReference>
<accession>A0A399FV56</accession>
<evidence type="ECO:0000256" key="1">
    <source>
        <dbReference type="PIRSR" id="PIRSR001359-1"/>
    </source>
</evidence>
<dbReference type="Proteomes" id="UP000266287">
    <property type="component" value="Unassembled WGS sequence"/>
</dbReference>
<dbReference type="GO" id="GO:0008270">
    <property type="term" value="F:zinc ion binding"/>
    <property type="evidence" value="ECO:0007669"/>
    <property type="project" value="InterPro"/>
</dbReference>
<keyword evidence="3" id="KW-0862">Zinc</keyword>
<dbReference type="NCBIfam" id="TIGR00167">
    <property type="entry name" value="cbbA"/>
    <property type="match status" value="1"/>
</dbReference>
<evidence type="ECO:0000256" key="2">
    <source>
        <dbReference type="PIRSR" id="PIRSR001359-2"/>
    </source>
</evidence>
<dbReference type="CDD" id="cd00947">
    <property type="entry name" value="TBP_aldolase_IIB"/>
    <property type="match status" value="1"/>
</dbReference>
<feature type="binding site" evidence="3">
    <location>
        <position position="195"/>
    </location>
    <ligand>
        <name>Zn(2+)</name>
        <dbReference type="ChEBI" id="CHEBI:29105"/>
        <label>1</label>
        <note>catalytic</note>
    </ligand>
</feature>
<dbReference type="GO" id="GO:0016832">
    <property type="term" value="F:aldehyde-lyase activity"/>
    <property type="evidence" value="ECO:0007669"/>
    <property type="project" value="InterPro"/>
</dbReference>
<feature type="binding site" evidence="3">
    <location>
        <position position="149"/>
    </location>
    <ligand>
        <name>Zn(2+)</name>
        <dbReference type="ChEBI" id="CHEBI:29105"/>
        <label>2</label>
    </ligand>
</feature>